<dbReference type="OrthoDB" id="9807242at2"/>
<accession>A0A3S4UVD9</accession>
<dbReference type="InterPro" id="IPR027417">
    <property type="entry name" value="P-loop_NTPase"/>
</dbReference>
<keyword evidence="2" id="KW-0813">Transport</keyword>
<evidence type="ECO:0000256" key="4">
    <source>
        <dbReference type="ARBA" id="ARBA00022840"/>
    </source>
</evidence>
<evidence type="ECO:0000256" key="1">
    <source>
        <dbReference type="ARBA" id="ARBA00005417"/>
    </source>
</evidence>
<feature type="domain" description="ABC transporter" evidence="5">
    <location>
        <begin position="3"/>
        <end position="240"/>
    </location>
</feature>
<comment type="caution">
    <text evidence="6">The sequence shown here is derived from an EMBL/GenBank/DDBJ whole genome shotgun (WGS) entry which is preliminary data.</text>
</comment>
<dbReference type="InterPro" id="IPR050166">
    <property type="entry name" value="ABC_transporter_ATP-bind"/>
</dbReference>
<proteinExistence type="inferred from homology"/>
<keyword evidence="4 6" id="KW-0067">ATP-binding</keyword>
<dbReference type="AlphaFoldDB" id="A0A3S4UVD9"/>
<sequence>MTIAVSAVSKTYRSARGDDVTGLKPVTLSIAEGAFVSVVGRSGCGKSTLLRLLAGLETPSSGGASIGNEKIVRPPASVRYLFQNYSESLLPWKTVGGNIRFGLRHCHGAPPRDVDISSLVEKKLEEVGLSGITERYPAELSGGMQQRVAIARALAANPKVLLLDEPFSAVDALSRANLQDLLLKVWEAHRLTIVFVTHDIDEALYLSDRVVILAPNGGGIQLDVDVDLARPRNQIETRSEPAFLEMRRELLGRVLSAH</sequence>
<dbReference type="Gene3D" id="3.40.50.300">
    <property type="entry name" value="P-loop containing nucleotide triphosphate hydrolases"/>
    <property type="match status" value="1"/>
</dbReference>
<comment type="similarity">
    <text evidence="1">Belongs to the ABC transporter superfamily.</text>
</comment>
<dbReference type="InterPro" id="IPR003593">
    <property type="entry name" value="AAA+_ATPase"/>
</dbReference>
<dbReference type="Pfam" id="PF00005">
    <property type="entry name" value="ABC_tran"/>
    <property type="match status" value="1"/>
</dbReference>
<dbReference type="Proteomes" id="UP000287687">
    <property type="component" value="Unassembled WGS sequence"/>
</dbReference>
<protein>
    <submittedName>
        <fullName evidence="6">ABC transporter ATP-binding protein</fullName>
    </submittedName>
</protein>
<evidence type="ECO:0000259" key="5">
    <source>
        <dbReference type="PROSITE" id="PS50893"/>
    </source>
</evidence>
<evidence type="ECO:0000313" key="6">
    <source>
        <dbReference type="EMBL" id="RWX81641.1"/>
    </source>
</evidence>
<dbReference type="PANTHER" id="PTHR42788">
    <property type="entry name" value="TAURINE IMPORT ATP-BINDING PROTEIN-RELATED"/>
    <property type="match status" value="1"/>
</dbReference>
<reference evidence="6 7" key="1">
    <citation type="submission" date="2019-01" db="EMBL/GenBank/DDBJ databases">
        <title>The draft genome of Rhizobium sp. 24NR.</title>
        <authorList>
            <person name="Liu L."/>
            <person name="Liang L."/>
            <person name="Shi S."/>
            <person name="Xu L."/>
            <person name="Wang X."/>
            <person name="Li L."/>
            <person name="Zhang X."/>
        </authorList>
    </citation>
    <scope>NUCLEOTIDE SEQUENCE [LARGE SCALE GENOMIC DNA]</scope>
    <source>
        <strain evidence="6 7">24NR</strain>
    </source>
</reference>
<keyword evidence="7" id="KW-1185">Reference proteome</keyword>
<dbReference type="SUPFAM" id="SSF52540">
    <property type="entry name" value="P-loop containing nucleoside triphosphate hydrolases"/>
    <property type="match status" value="1"/>
</dbReference>
<dbReference type="InterPro" id="IPR017871">
    <property type="entry name" value="ABC_transporter-like_CS"/>
</dbReference>
<dbReference type="PANTHER" id="PTHR42788:SF13">
    <property type="entry name" value="ALIPHATIC SULFONATES IMPORT ATP-BINDING PROTEIN SSUB"/>
    <property type="match status" value="1"/>
</dbReference>
<dbReference type="SMART" id="SM00382">
    <property type="entry name" value="AAA"/>
    <property type="match status" value="1"/>
</dbReference>
<evidence type="ECO:0000256" key="2">
    <source>
        <dbReference type="ARBA" id="ARBA00022448"/>
    </source>
</evidence>
<dbReference type="PROSITE" id="PS50893">
    <property type="entry name" value="ABC_TRANSPORTER_2"/>
    <property type="match status" value="1"/>
</dbReference>
<dbReference type="GO" id="GO:0005524">
    <property type="term" value="F:ATP binding"/>
    <property type="evidence" value="ECO:0007669"/>
    <property type="project" value="UniProtKB-KW"/>
</dbReference>
<gene>
    <name evidence="6" type="ORF">EPK99_05090</name>
</gene>
<evidence type="ECO:0000313" key="7">
    <source>
        <dbReference type="Proteomes" id="UP000287687"/>
    </source>
</evidence>
<evidence type="ECO:0000256" key="3">
    <source>
        <dbReference type="ARBA" id="ARBA00022741"/>
    </source>
</evidence>
<dbReference type="CDD" id="cd03293">
    <property type="entry name" value="ABC_NrtD_SsuB_transporters"/>
    <property type="match status" value="1"/>
</dbReference>
<dbReference type="GO" id="GO:0016887">
    <property type="term" value="F:ATP hydrolysis activity"/>
    <property type="evidence" value="ECO:0007669"/>
    <property type="project" value="InterPro"/>
</dbReference>
<dbReference type="RefSeq" id="WP_128441681.1">
    <property type="nucleotide sequence ID" value="NZ_SBIP01000001.1"/>
</dbReference>
<dbReference type="InterPro" id="IPR003439">
    <property type="entry name" value="ABC_transporter-like_ATP-bd"/>
</dbReference>
<organism evidence="6 7">
    <name type="scientific">Neorhizobium lilium</name>
    <dbReference type="NCBI Taxonomy" id="2503024"/>
    <lineage>
        <taxon>Bacteria</taxon>
        <taxon>Pseudomonadati</taxon>
        <taxon>Pseudomonadota</taxon>
        <taxon>Alphaproteobacteria</taxon>
        <taxon>Hyphomicrobiales</taxon>
        <taxon>Rhizobiaceae</taxon>
        <taxon>Rhizobium/Agrobacterium group</taxon>
        <taxon>Neorhizobium</taxon>
    </lineage>
</organism>
<dbReference type="EMBL" id="SBIP01000001">
    <property type="protein sequence ID" value="RWX81641.1"/>
    <property type="molecule type" value="Genomic_DNA"/>
</dbReference>
<keyword evidence="3" id="KW-0547">Nucleotide-binding</keyword>
<dbReference type="PROSITE" id="PS00211">
    <property type="entry name" value="ABC_TRANSPORTER_1"/>
    <property type="match status" value="1"/>
</dbReference>
<name>A0A3S4UVD9_9HYPH</name>